<dbReference type="RefSeq" id="WP_149300014.1">
    <property type="nucleotide sequence ID" value="NZ_VTWH01000002.1"/>
</dbReference>
<accession>A0A5B0DYY2</accession>
<organism evidence="2 3">
    <name type="scientific">Aureimonas fodinaquatilis</name>
    <dbReference type="NCBI Taxonomy" id="2565783"/>
    <lineage>
        <taxon>Bacteria</taxon>
        <taxon>Pseudomonadati</taxon>
        <taxon>Pseudomonadota</taxon>
        <taxon>Alphaproteobacteria</taxon>
        <taxon>Hyphomicrobiales</taxon>
        <taxon>Aurantimonadaceae</taxon>
        <taxon>Aureimonas</taxon>
    </lineage>
</organism>
<evidence type="ECO:0000256" key="1">
    <source>
        <dbReference type="SAM" id="SignalP"/>
    </source>
</evidence>
<dbReference type="Proteomes" id="UP000324738">
    <property type="component" value="Unassembled WGS sequence"/>
</dbReference>
<protein>
    <recommendedName>
        <fullName evidence="4">Lipoprotein</fullName>
    </recommendedName>
</protein>
<name>A0A5B0DYY2_9HYPH</name>
<sequence>MPDAMRNRFCQISLALALMLSGCASTSEPELALTPAEHNYVMQTGRSLFRGKPIERARGFLFTGGSGYAVCVRAPATGSQPADYALLVLQRRVTDDYIPQAADDVVILRSATETLPCRKLGERPGNWTTL</sequence>
<feature type="signal peptide" evidence="1">
    <location>
        <begin position="1"/>
        <end position="26"/>
    </location>
</feature>
<feature type="chain" id="PRO_5022947184" description="Lipoprotein" evidence="1">
    <location>
        <begin position="27"/>
        <end position="130"/>
    </location>
</feature>
<keyword evidence="3" id="KW-1185">Reference proteome</keyword>
<dbReference type="EMBL" id="VTWH01000002">
    <property type="protein sequence ID" value="KAA0970750.1"/>
    <property type="molecule type" value="Genomic_DNA"/>
</dbReference>
<dbReference type="OrthoDB" id="7908486at2"/>
<dbReference type="AlphaFoldDB" id="A0A5B0DYY2"/>
<evidence type="ECO:0000313" key="2">
    <source>
        <dbReference type="EMBL" id="KAA0970750.1"/>
    </source>
</evidence>
<evidence type="ECO:0008006" key="4">
    <source>
        <dbReference type="Google" id="ProtNLM"/>
    </source>
</evidence>
<keyword evidence="1" id="KW-0732">Signal</keyword>
<dbReference type="PROSITE" id="PS51257">
    <property type="entry name" value="PROKAR_LIPOPROTEIN"/>
    <property type="match status" value="1"/>
</dbReference>
<comment type="caution">
    <text evidence="2">The sequence shown here is derived from an EMBL/GenBank/DDBJ whole genome shotgun (WGS) entry which is preliminary data.</text>
</comment>
<proteinExistence type="predicted"/>
<gene>
    <name evidence="2" type="ORF">FPY71_09735</name>
</gene>
<evidence type="ECO:0000313" key="3">
    <source>
        <dbReference type="Proteomes" id="UP000324738"/>
    </source>
</evidence>
<reference evidence="2 3" key="1">
    <citation type="submission" date="2019-08" db="EMBL/GenBank/DDBJ databases">
        <title>Aureimonas fodiniaquatilis sp. nov., isolated from a coal mine wastewater.</title>
        <authorList>
            <person name="Kim W."/>
        </authorList>
    </citation>
    <scope>NUCLEOTIDE SEQUENCE [LARGE SCALE GENOMIC DNA]</scope>
    <source>
        <strain evidence="2 3">CAU 1482</strain>
    </source>
</reference>